<keyword evidence="1" id="KW-0812">Transmembrane</keyword>
<protein>
    <recommendedName>
        <fullName evidence="4">Transmembrane protein</fullName>
    </recommendedName>
</protein>
<sequence>MEIFEVVLLVINLFFLVDIRDIFNNDEKKINKRYFNQYLKTGFLYIFIIIITLTAALLLQLSFEKKYSYCADIPGYICATFGFIIYLEQIAFSIGCTYLYKKIRKDSKSKALRTFYIMFIVLTPVLGYFLNIIFYSTMKNKAELEGYTYQSWLKNKKSRINQKKFGFESANQEKL</sequence>
<dbReference type="RefSeq" id="WP_156006973.1">
    <property type="nucleotide sequence ID" value="NZ_CP046276.1"/>
</dbReference>
<keyword evidence="1" id="KW-0472">Membrane</keyword>
<keyword evidence="3" id="KW-1185">Reference proteome</keyword>
<reference evidence="2 3" key="1">
    <citation type="submission" date="2019-11" db="EMBL/GenBank/DDBJ databases">
        <title>Complete genome sequence of Spiroplasma tabanidicola TAUS-1 (DSM 22603).</title>
        <authorList>
            <person name="Huang C.-T."/>
            <person name="Lin Y.-C."/>
            <person name="Kuo C.-H."/>
        </authorList>
    </citation>
    <scope>NUCLEOTIDE SEQUENCE [LARGE SCALE GENOMIC DNA]</scope>
    <source>
        <strain evidence="2 3">TAUS-1</strain>
    </source>
</reference>
<feature type="transmembrane region" description="Helical" evidence="1">
    <location>
        <begin position="43"/>
        <end position="61"/>
    </location>
</feature>
<name>A0A6I6C5S0_9MOLU</name>
<dbReference type="EMBL" id="CP046276">
    <property type="protein sequence ID" value="QGS52227.1"/>
    <property type="molecule type" value="Genomic_DNA"/>
</dbReference>
<proteinExistence type="predicted"/>
<organism evidence="2 3">
    <name type="scientific">Spiroplasma tabanidicola</name>
    <dbReference type="NCBI Taxonomy" id="324079"/>
    <lineage>
        <taxon>Bacteria</taxon>
        <taxon>Bacillati</taxon>
        <taxon>Mycoplasmatota</taxon>
        <taxon>Mollicutes</taxon>
        <taxon>Entomoplasmatales</taxon>
        <taxon>Spiroplasmataceae</taxon>
        <taxon>Spiroplasma</taxon>
    </lineage>
</organism>
<dbReference type="AlphaFoldDB" id="A0A6I6C5S0"/>
<feature type="transmembrane region" description="Helical" evidence="1">
    <location>
        <begin position="73"/>
        <end position="100"/>
    </location>
</feature>
<feature type="transmembrane region" description="Helical" evidence="1">
    <location>
        <begin position="112"/>
        <end position="135"/>
    </location>
</feature>
<dbReference type="Proteomes" id="UP000424468">
    <property type="component" value="Chromosome"/>
</dbReference>
<keyword evidence="1" id="KW-1133">Transmembrane helix</keyword>
<evidence type="ECO:0000313" key="3">
    <source>
        <dbReference type="Proteomes" id="UP000424468"/>
    </source>
</evidence>
<evidence type="ECO:0008006" key="4">
    <source>
        <dbReference type="Google" id="ProtNLM"/>
    </source>
</evidence>
<dbReference type="KEGG" id="stab:STABA_v1c08720"/>
<evidence type="ECO:0000256" key="1">
    <source>
        <dbReference type="SAM" id="Phobius"/>
    </source>
</evidence>
<evidence type="ECO:0000313" key="2">
    <source>
        <dbReference type="EMBL" id="QGS52227.1"/>
    </source>
</evidence>
<gene>
    <name evidence="2" type="ORF">STABA_v1c08720</name>
</gene>
<accession>A0A6I6C5S0</accession>